<keyword evidence="6" id="KW-0677">Repeat</keyword>
<dbReference type="GO" id="GO:0005886">
    <property type="term" value="C:plasma membrane"/>
    <property type="evidence" value="ECO:0007669"/>
    <property type="project" value="UniProtKB-SubCell"/>
</dbReference>
<accession>A0A7G6U900</accession>
<dbReference type="EMBL" id="CP050292">
    <property type="protein sequence ID" value="QND75482.1"/>
    <property type="molecule type" value="Genomic_DNA"/>
</dbReference>
<dbReference type="PROSITE" id="PS50893">
    <property type="entry name" value="ABC_TRANSPORTER_2"/>
    <property type="match status" value="2"/>
</dbReference>
<dbReference type="GO" id="GO:0016887">
    <property type="term" value="F:ATP hydrolysis activity"/>
    <property type="evidence" value="ECO:0007669"/>
    <property type="project" value="InterPro"/>
</dbReference>
<evidence type="ECO:0000256" key="2">
    <source>
        <dbReference type="ARBA" id="ARBA00005417"/>
    </source>
</evidence>
<comment type="subcellular location">
    <subcellularLocation>
        <location evidence="1">Cell membrane</location>
        <topology evidence="1">Peripheral membrane protein</topology>
    </subcellularLocation>
</comment>
<dbReference type="InterPro" id="IPR003439">
    <property type="entry name" value="ABC_transporter-like_ATP-bd"/>
</dbReference>
<dbReference type="InterPro" id="IPR027417">
    <property type="entry name" value="P-loop_NTPase"/>
</dbReference>
<evidence type="ECO:0000256" key="8">
    <source>
        <dbReference type="ARBA" id="ARBA00022840"/>
    </source>
</evidence>
<dbReference type="InterPro" id="IPR017871">
    <property type="entry name" value="ABC_transporter-like_CS"/>
</dbReference>
<proteinExistence type="inferred from homology"/>
<feature type="domain" description="ABC transporter" evidence="13">
    <location>
        <begin position="35"/>
        <end position="272"/>
    </location>
</feature>
<evidence type="ECO:0000259" key="13">
    <source>
        <dbReference type="PROSITE" id="PS50893"/>
    </source>
</evidence>
<dbReference type="SMART" id="SM00382">
    <property type="entry name" value="AAA"/>
    <property type="match status" value="2"/>
</dbReference>
<dbReference type="Gene3D" id="3.40.50.300">
    <property type="entry name" value="P-loop containing nucleotide triphosphate hydrolases"/>
    <property type="match status" value="2"/>
</dbReference>
<dbReference type="InterPro" id="IPR003593">
    <property type="entry name" value="AAA+_ATPase"/>
</dbReference>
<feature type="region of interest" description="Disordered" evidence="12">
    <location>
        <begin position="1"/>
        <end position="27"/>
    </location>
</feature>
<dbReference type="PANTHER" id="PTHR43790">
    <property type="entry name" value="CARBOHYDRATE TRANSPORT ATP-BINDING PROTEIN MG119-RELATED"/>
    <property type="match status" value="1"/>
</dbReference>
<dbReference type="PROSITE" id="PS00211">
    <property type="entry name" value="ABC_TRANSPORTER_1"/>
    <property type="match status" value="1"/>
</dbReference>
<evidence type="ECO:0000313" key="15">
    <source>
        <dbReference type="Proteomes" id="UP000515291"/>
    </source>
</evidence>
<dbReference type="KEGG" id="trb:HB776_16420"/>
<dbReference type="RefSeq" id="WP_184519801.1">
    <property type="nucleotide sequence ID" value="NZ_CP050292.1"/>
</dbReference>
<dbReference type="GO" id="GO:0005524">
    <property type="term" value="F:ATP binding"/>
    <property type="evidence" value="ECO:0007669"/>
    <property type="project" value="UniProtKB-KW"/>
</dbReference>
<evidence type="ECO:0000313" key="14">
    <source>
        <dbReference type="EMBL" id="QND75482.1"/>
    </source>
</evidence>
<protein>
    <submittedName>
        <fullName evidence="14">Sugar ABC transporter ATP-binding protein</fullName>
    </submittedName>
</protein>
<comment type="function">
    <text evidence="11">Involved in beta-(1--&gt;2)glucan export. Transmembrane domains (TMD) form a pore in the inner membrane and the ATP-binding domain (NBD) is responsible for energy generation.</text>
</comment>
<keyword evidence="7" id="KW-0547">Nucleotide-binding</keyword>
<organism evidence="14 15">
    <name type="scientific">Tardiphaga robiniae</name>
    <dbReference type="NCBI Taxonomy" id="943830"/>
    <lineage>
        <taxon>Bacteria</taxon>
        <taxon>Pseudomonadati</taxon>
        <taxon>Pseudomonadota</taxon>
        <taxon>Alphaproteobacteria</taxon>
        <taxon>Hyphomicrobiales</taxon>
        <taxon>Nitrobacteraceae</taxon>
        <taxon>Tardiphaga</taxon>
    </lineage>
</organism>
<evidence type="ECO:0000256" key="11">
    <source>
        <dbReference type="ARBA" id="ARBA00024722"/>
    </source>
</evidence>
<keyword evidence="5" id="KW-0762">Sugar transport</keyword>
<dbReference type="CDD" id="cd03216">
    <property type="entry name" value="ABC_Carb_Monos_I"/>
    <property type="match status" value="1"/>
</dbReference>
<evidence type="ECO:0000256" key="10">
    <source>
        <dbReference type="ARBA" id="ARBA00023136"/>
    </source>
</evidence>
<keyword evidence="8 14" id="KW-0067">ATP-binding</keyword>
<evidence type="ECO:0000256" key="6">
    <source>
        <dbReference type="ARBA" id="ARBA00022737"/>
    </source>
</evidence>
<evidence type="ECO:0000256" key="5">
    <source>
        <dbReference type="ARBA" id="ARBA00022597"/>
    </source>
</evidence>
<evidence type="ECO:0000256" key="12">
    <source>
        <dbReference type="SAM" id="MobiDB-lite"/>
    </source>
</evidence>
<dbReference type="Proteomes" id="UP000515291">
    <property type="component" value="Chromosome"/>
</dbReference>
<keyword evidence="9" id="KW-1278">Translocase</keyword>
<dbReference type="AlphaFoldDB" id="A0A7G6U900"/>
<evidence type="ECO:0000256" key="1">
    <source>
        <dbReference type="ARBA" id="ARBA00004202"/>
    </source>
</evidence>
<evidence type="ECO:0000256" key="3">
    <source>
        <dbReference type="ARBA" id="ARBA00022448"/>
    </source>
</evidence>
<name>A0A7G6U900_9BRAD</name>
<evidence type="ECO:0000256" key="9">
    <source>
        <dbReference type="ARBA" id="ARBA00022967"/>
    </source>
</evidence>
<keyword evidence="3" id="KW-0813">Transport</keyword>
<dbReference type="FunFam" id="3.40.50.300:FF:000127">
    <property type="entry name" value="Ribose import ATP-binding protein RbsA"/>
    <property type="match status" value="1"/>
</dbReference>
<feature type="domain" description="ABC transporter" evidence="13">
    <location>
        <begin position="283"/>
        <end position="519"/>
    </location>
</feature>
<evidence type="ECO:0000256" key="7">
    <source>
        <dbReference type="ARBA" id="ARBA00022741"/>
    </source>
</evidence>
<dbReference type="InterPro" id="IPR050107">
    <property type="entry name" value="ABC_carbohydrate_import_ATPase"/>
</dbReference>
<reference evidence="15" key="1">
    <citation type="journal article" date="2020" name="Mol. Plant Microbe">
        <title>Rhizobial microsymbionts of the narrowly endemic Oxytropis species growing in Kamchatka are characterized by significant genetic diversity and possess a set of genes that are associated with T3SS and T6SS secretion systems and can affect the development of symbiosis.</title>
        <authorList>
            <person name="Safronova V."/>
            <person name="Guro P."/>
            <person name="Sazanova A."/>
            <person name="Kuznetsova I."/>
            <person name="Belimov A."/>
            <person name="Yakubov V."/>
            <person name="Chirak E."/>
            <person name="Afonin A."/>
            <person name="Gogolev Y."/>
            <person name="Andronov E."/>
            <person name="Tikhonovich I."/>
        </authorList>
    </citation>
    <scope>NUCLEOTIDE SEQUENCE [LARGE SCALE GENOMIC DNA]</scope>
    <source>
        <strain evidence="15">581</strain>
    </source>
</reference>
<keyword evidence="4" id="KW-1003">Cell membrane</keyword>
<sequence length="523" mass="55972">MHGTENQNEQGDRTLHAPKGSAPRATGSEADAPLLRLVGIDKSFPGVHALKNVSLDVYAGEVHVILGQNGAGKSTLIKTLYGAYAADRGYIEIEGRRVAVARPADASALGIAVIFQEFSLIPYLDIAQNIFLGREAAFSRFGLVDSAAMHAAARTILDDLGLDYDTHAYAADLGVAQQQMVEIAKALSQNARVLVMDEPTAAISERESGRLFQTIARLTEKRVAIVYISHRMKEVQMLGDRITILRDGAVVTSVLRGQKNQAEMVGAMIGRPSGSQLARTPRPPGEPVLLARDVNTAKLSDISIEILAGEVVGLAGLVGSGRTKVVRALFGADPIASGEIALFGSRAPATLDRRVRAGMALLPEDRKREGLALPLDVRDNATVASLWRSFASGWFSPAKAERDTRKLVAQLGIAAHGTRQSVHTLSGGNQQKVVLAKWLAAGAKLFLLDEPTRGVDVGAKAEIYRLIDQLVDGGAGVVVISSELPELVQLCDRAYVMRDHRIVGHLAGDQLTERAILELAVHQ</sequence>
<comment type="similarity">
    <text evidence="2">Belongs to the ABC transporter superfamily.</text>
</comment>
<evidence type="ECO:0000256" key="4">
    <source>
        <dbReference type="ARBA" id="ARBA00022475"/>
    </source>
</evidence>
<keyword evidence="10" id="KW-0472">Membrane</keyword>
<dbReference type="CDD" id="cd03215">
    <property type="entry name" value="ABC_Carb_Monos_II"/>
    <property type="match status" value="1"/>
</dbReference>
<dbReference type="SUPFAM" id="SSF52540">
    <property type="entry name" value="P-loop containing nucleoside triphosphate hydrolases"/>
    <property type="match status" value="2"/>
</dbReference>
<dbReference type="Pfam" id="PF00005">
    <property type="entry name" value="ABC_tran"/>
    <property type="match status" value="2"/>
</dbReference>
<gene>
    <name evidence="14" type="ORF">HB776_16420</name>
</gene>
<dbReference type="PANTHER" id="PTHR43790:SF3">
    <property type="entry name" value="D-ALLOSE IMPORT ATP-BINDING PROTEIN ALSA-RELATED"/>
    <property type="match status" value="1"/>
</dbReference>